<evidence type="ECO:0000313" key="4">
    <source>
        <dbReference type="EMBL" id="OQS41368.1"/>
    </source>
</evidence>
<name>A0A1W0D347_9NEIS</name>
<feature type="transmembrane region" description="Helical" evidence="1">
    <location>
        <begin position="333"/>
        <end position="351"/>
    </location>
</feature>
<evidence type="ECO:0000256" key="1">
    <source>
        <dbReference type="SAM" id="Phobius"/>
    </source>
</evidence>
<gene>
    <name evidence="4" type="ORF">B0T45_08790</name>
</gene>
<dbReference type="Pfam" id="PF01757">
    <property type="entry name" value="Acyl_transf_3"/>
    <property type="match status" value="1"/>
</dbReference>
<evidence type="ECO:0008006" key="6">
    <source>
        <dbReference type="Google" id="ProtNLM"/>
    </source>
</evidence>
<feature type="domain" description="SGNH" evidence="3">
    <location>
        <begin position="427"/>
        <end position="686"/>
    </location>
</feature>
<feature type="transmembrane region" description="Helical" evidence="1">
    <location>
        <begin position="42"/>
        <end position="62"/>
    </location>
</feature>
<proteinExistence type="predicted"/>
<dbReference type="Proteomes" id="UP000192721">
    <property type="component" value="Unassembled WGS sequence"/>
</dbReference>
<reference evidence="4 5" key="1">
    <citation type="submission" date="2017-02" db="EMBL/GenBank/DDBJ databases">
        <title>Chromobacterium haemolyticum H5244.</title>
        <authorList>
            <person name="Gulvik C.A."/>
        </authorList>
    </citation>
    <scope>NUCLEOTIDE SEQUENCE [LARGE SCALE GENOMIC DNA]</scope>
    <source>
        <strain evidence="4 5">H5244</strain>
    </source>
</reference>
<dbReference type="InterPro" id="IPR050879">
    <property type="entry name" value="Acyltransferase_3"/>
</dbReference>
<accession>A0A1W0D347</accession>
<dbReference type="GO" id="GO:0016747">
    <property type="term" value="F:acyltransferase activity, transferring groups other than amino-acyl groups"/>
    <property type="evidence" value="ECO:0007669"/>
    <property type="project" value="InterPro"/>
</dbReference>
<dbReference type="GO" id="GO:0016020">
    <property type="term" value="C:membrane"/>
    <property type="evidence" value="ECO:0007669"/>
    <property type="project" value="TreeGrafter"/>
</dbReference>
<feature type="transmembrane region" description="Helical" evidence="1">
    <location>
        <begin position="262"/>
        <end position="283"/>
    </location>
</feature>
<feature type="transmembrane region" description="Helical" evidence="1">
    <location>
        <begin position="155"/>
        <end position="172"/>
    </location>
</feature>
<evidence type="ECO:0000259" key="3">
    <source>
        <dbReference type="Pfam" id="PF19040"/>
    </source>
</evidence>
<dbReference type="RefSeq" id="WP_081555216.1">
    <property type="nucleotide sequence ID" value="NZ_JBBIGS010000004.1"/>
</dbReference>
<dbReference type="GO" id="GO:0009103">
    <property type="term" value="P:lipopolysaccharide biosynthetic process"/>
    <property type="evidence" value="ECO:0007669"/>
    <property type="project" value="TreeGrafter"/>
</dbReference>
<dbReference type="Pfam" id="PF19040">
    <property type="entry name" value="SGNH"/>
    <property type="match status" value="1"/>
</dbReference>
<keyword evidence="1" id="KW-0472">Membrane</keyword>
<feature type="domain" description="Acyltransferase 3" evidence="2">
    <location>
        <begin position="17"/>
        <end position="348"/>
    </location>
</feature>
<comment type="caution">
    <text evidence="4">The sequence shown here is derived from an EMBL/GenBank/DDBJ whole genome shotgun (WGS) entry which is preliminary data.</text>
</comment>
<feature type="transmembrane region" description="Helical" evidence="1">
    <location>
        <begin position="237"/>
        <end position="256"/>
    </location>
</feature>
<dbReference type="InterPro" id="IPR043968">
    <property type="entry name" value="SGNH"/>
</dbReference>
<sequence>MSLTPHSCIDAKAYRPDIDGLRALAVLSVVAFHIGLPGFGGGFVGVDIFFVISGFLISGLLRQELLAQGRIDFKAFYARRIRRLAPALALVLAASLVLAYFVMLPDDQIKLGREVRAVATLSANHHFLKHAFDYFDSDADLKVFLHTWSLAVEEQYYLVWPLLLWAVFRLSKADRHVTDSRMRLVLGAVLLGSLCLSLWLSYRDTPQAFYLMPARAWEFAAGSLLALLPPPRGGRRLALPIAALGLALLLGSIALLNERMVFPGVIVLLPVIGSVLFILAGMLDASNPISRCIGSRPWTSIGLLSYGFYLWHWPLLALGRYWGLGERDLTRDMLLGGVLALALAWLSYRYVEQPLRRGQWRKLRDVKSTLRTGLSITLGLWLLGTAAMYLPKRFPWPGQQNILQAKRDAFHFVGDCGMPADGAPLPSRSQCLIGSPGAPLKLLAWGDSHTDHLMPLYDTLAKESGVAILRRVYHGCPPLADAMPVGEGKKRSWCPNFARAVRAELPQLAAQGVTGVLLNARWNSYTAQDLPGRPAMTGLVAAGLDGTPNLSGGMKAGVAPLDRATSLQVLEQSLNRSAQDMAGLGLKIVLVLPEAEMSKSPPECVARLGAAGCDVPRAEVESRRLQIVQLLQRVAARHANIRLWEPLDQFCDAKTCFASRDGKVRYQDKDHITASMALTLTESFRPSFDWARSAER</sequence>
<dbReference type="AlphaFoldDB" id="A0A1W0D347"/>
<feature type="transmembrane region" description="Helical" evidence="1">
    <location>
        <begin position="372"/>
        <end position="390"/>
    </location>
</feature>
<keyword evidence="1" id="KW-0812">Transmembrane</keyword>
<evidence type="ECO:0000259" key="2">
    <source>
        <dbReference type="Pfam" id="PF01757"/>
    </source>
</evidence>
<dbReference type="PANTHER" id="PTHR23028">
    <property type="entry name" value="ACETYLTRANSFERASE"/>
    <property type="match status" value="1"/>
</dbReference>
<keyword evidence="1" id="KW-1133">Transmembrane helix</keyword>
<feature type="transmembrane region" description="Helical" evidence="1">
    <location>
        <begin position="184"/>
        <end position="202"/>
    </location>
</feature>
<evidence type="ECO:0000313" key="5">
    <source>
        <dbReference type="Proteomes" id="UP000192721"/>
    </source>
</evidence>
<dbReference type="InterPro" id="IPR002656">
    <property type="entry name" value="Acyl_transf_3_dom"/>
</dbReference>
<dbReference type="PANTHER" id="PTHR23028:SF53">
    <property type="entry name" value="ACYL_TRANSF_3 DOMAIN-CONTAINING PROTEIN"/>
    <property type="match status" value="1"/>
</dbReference>
<protein>
    <recommendedName>
        <fullName evidence="6">Acyltransferase</fullName>
    </recommendedName>
</protein>
<organism evidence="4 5">
    <name type="scientific">Chromobacterium haemolyticum</name>
    <dbReference type="NCBI Taxonomy" id="394935"/>
    <lineage>
        <taxon>Bacteria</taxon>
        <taxon>Pseudomonadati</taxon>
        <taxon>Pseudomonadota</taxon>
        <taxon>Betaproteobacteria</taxon>
        <taxon>Neisseriales</taxon>
        <taxon>Chromobacteriaceae</taxon>
        <taxon>Chromobacterium</taxon>
    </lineage>
</organism>
<dbReference type="EMBL" id="MUKV01000008">
    <property type="protein sequence ID" value="OQS41368.1"/>
    <property type="molecule type" value="Genomic_DNA"/>
</dbReference>
<feature type="transmembrane region" description="Helical" evidence="1">
    <location>
        <begin position="83"/>
        <end position="103"/>
    </location>
</feature>